<evidence type="ECO:0000256" key="6">
    <source>
        <dbReference type="SAM" id="MobiDB-lite"/>
    </source>
</evidence>
<accession>A0ABU9CFZ1</accession>
<evidence type="ECO:0000256" key="2">
    <source>
        <dbReference type="ARBA" id="ARBA00022723"/>
    </source>
</evidence>
<comment type="caution">
    <text evidence="9">The sequence shown here is derived from an EMBL/GenBank/DDBJ whole genome shotgun (WGS) entry which is preliminary data.</text>
</comment>
<keyword evidence="3" id="KW-0274">FAD</keyword>
<dbReference type="InterPro" id="IPR036683">
    <property type="entry name" value="CO_DH_flav_C_dom_sf"/>
</dbReference>
<dbReference type="InterPro" id="IPR002346">
    <property type="entry name" value="Mopterin_DH_FAD-bd"/>
</dbReference>
<dbReference type="Gene3D" id="3.30.390.50">
    <property type="entry name" value="CO dehydrogenase flavoprotein, C-terminal domain"/>
    <property type="match status" value="1"/>
</dbReference>
<protein>
    <submittedName>
        <fullName evidence="9">Xanthine dehydrogenase small subunit</fullName>
        <ecNumber evidence="9">1.17.1.4</ecNumber>
    </submittedName>
</protein>
<evidence type="ECO:0000259" key="8">
    <source>
        <dbReference type="PROSITE" id="PS51387"/>
    </source>
</evidence>
<evidence type="ECO:0000313" key="10">
    <source>
        <dbReference type="Proteomes" id="UP001365405"/>
    </source>
</evidence>
<dbReference type="Pfam" id="PF03450">
    <property type="entry name" value="CO_deh_flav_C"/>
    <property type="match status" value="1"/>
</dbReference>
<dbReference type="SUPFAM" id="SSF55447">
    <property type="entry name" value="CO dehydrogenase flavoprotein C-terminal domain-like"/>
    <property type="match status" value="1"/>
</dbReference>
<feature type="domain" description="2Fe-2S ferredoxin-type" evidence="7">
    <location>
        <begin position="24"/>
        <end position="110"/>
    </location>
</feature>
<evidence type="ECO:0000256" key="5">
    <source>
        <dbReference type="ARBA" id="ARBA00023004"/>
    </source>
</evidence>
<evidence type="ECO:0000256" key="3">
    <source>
        <dbReference type="ARBA" id="ARBA00022827"/>
    </source>
</evidence>
<dbReference type="InterPro" id="IPR012675">
    <property type="entry name" value="Beta-grasp_dom_sf"/>
</dbReference>
<keyword evidence="10" id="KW-1185">Reference proteome</keyword>
<dbReference type="PIRSF" id="PIRSF036557">
    <property type="entry name" value="XdhA_RC"/>
    <property type="match status" value="1"/>
</dbReference>
<dbReference type="Pfam" id="PF01799">
    <property type="entry name" value="Fer2_2"/>
    <property type="match status" value="1"/>
</dbReference>
<feature type="domain" description="FAD-binding PCMH-type" evidence="8">
    <location>
        <begin position="219"/>
        <end position="392"/>
    </location>
</feature>
<dbReference type="InterPro" id="IPR036010">
    <property type="entry name" value="2Fe-2S_ferredoxin-like_sf"/>
</dbReference>
<sequence length="515" mass="54100">MSDSAPSATSGPAPEATAPAGATRPIRFVHQGAVRTVSGLPATTTVLGWLREDQRLTGTKEGCNEGDCGACTVLVGELDAAGALRFKPVNSCIQWLPALDGKALVTVEDLGGNHPVQQAMVACHGSQCGFCTPGIVMSLVGTGERCAEHCAGSGQAPSRAQIADDLSGNLCRCTGYRPILDAGAQALADPATLPRLATPALAEQLRTLQADAPLHLPGDGALAPPFHAPRTLDELAALREAFPEATLLAGCTDIGLWLNKQFRRFEGVIALGAVPELQAIEVVDGALHIGAGASLQAAWDALAQHWPASTEMGRRFASRPVREAGTLGGNIANGSPIGDGAPVLMALDATLRLRLGQSTRSVPLDRFYLGYMKNALQPGEFIEAITVPLPQPGDLLRAWKLSKRFDCDISALACGLHLRLDGERVAEARFAFGGLAATVARARQAEAAVTGQPWTEGTARAAMAALTQDYQPLTDLRASAGHRQRTAANLLWRLWLETRPVDPLPANTTTVWEAA</sequence>
<proteinExistence type="predicted"/>
<dbReference type="InterPro" id="IPR036884">
    <property type="entry name" value="2Fe-2S-bd_dom_sf"/>
</dbReference>
<feature type="region of interest" description="Disordered" evidence="6">
    <location>
        <begin position="1"/>
        <end position="23"/>
    </location>
</feature>
<dbReference type="PROSITE" id="PS51085">
    <property type="entry name" value="2FE2S_FER_2"/>
    <property type="match status" value="1"/>
</dbReference>
<dbReference type="EC" id="1.17.1.4" evidence="9"/>
<dbReference type="RefSeq" id="WP_341408901.1">
    <property type="nucleotide sequence ID" value="NZ_JBBUTH010000001.1"/>
</dbReference>
<dbReference type="SUPFAM" id="SSF47741">
    <property type="entry name" value="CO dehydrogenase ISP C-domain like"/>
    <property type="match status" value="1"/>
</dbReference>
<keyword evidence="4 9" id="KW-0560">Oxidoreductase</keyword>
<dbReference type="PROSITE" id="PS00197">
    <property type="entry name" value="2FE2S_FER_1"/>
    <property type="match status" value="1"/>
</dbReference>
<evidence type="ECO:0000313" key="9">
    <source>
        <dbReference type="EMBL" id="MEK8049230.1"/>
    </source>
</evidence>
<dbReference type="Gene3D" id="1.10.150.120">
    <property type="entry name" value="[2Fe-2S]-binding domain"/>
    <property type="match status" value="1"/>
</dbReference>
<dbReference type="Proteomes" id="UP001365405">
    <property type="component" value="Unassembled WGS sequence"/>
</dbReference>
<dbReference type="InterPro" id="IPR016208">
    <property type="entry name" value="Ald_Oxase/xanthine_DH-like"/>
</dbReference>
<dbReference type="GO" id="GO:0004854">
    <property type="term" value="F:xanthine dehydrogenase activity"/>
    <property type="evidence" value="ECO:0007669"/>
    <property type="project" value="UniProtKB-EC"/>
</dbReference>
<dbReference type="InterPro" id="IPR012175">
    <property type="entry name" value="Xanth_DH_ssu_bac"/>
</dbReference>
<dbReference type="PROSITE" id="PS51387">
    <property type="entry name" value="FAD_PCMH"/>
    <property type="match status" value="1"/>
</dbReference>
<evidence type="ECO:0000256" key="1">
    <source>
        <dbReference type="ARBA" id="ARBA00022630"/>
    </source>
</evidence>
<dbReference type="InterPro" id="IPR016167">
    <property type="entry name" value="FAD-bd_PCMH_sub1"/>
</dbReference>
<dbReference type="Gene3D" id="3.30.43.10">
    <property type="entry name" value="Uridine Diphospho-n-acetylenolpyruvylglucosamine Reductase, domain 2"/>
    <property type="match status" value="1"/>
</dbReference>
<dbReference type="PANTHER" id="PTHR45444:SF3">
    <property type="entry name" value="XANTHINE DEHYDROGENASE"/>
    <property type="match status" value="1"/>
</dbReference>
<dbReference type="PANTHER" id="PTHR45444">
    <property type="entry name" value="XANTHINE DEHYDROGENASE"/>
    <property type="match status" value="1"/>
</dbReference>
<dbReference type="SMART" id="SM01092">
    <property type="entry name" value="CO_deh_flav_C"/>
    <property type="match status" value="1"/>
</dbReference>
<dbReference type="Pfam" id="PF00941">
    <property type="entry name" value="FAD_binding_5"/>
    <property type="match status" value="1"/>
</dbReference>
<keyword evidence="5" id="KW-0408">Iron</keyword>
<keyword evidence="2" id="KW-0479">Metal-binding</keyword>
<organism evidence="9 10">
    <name type="scientific">Pseudaquabacterium inlustre</name>
    <dbReference type="NCBI Taxonomy" id="2984192"/>
    <lineage>
        <taxon>Bacteria</taxon>
        <taxon>Pseudomonadati</taxon>
        <taxon>Pseudomonadota</taxon>
        <taxon>Betaproteobacteria</taxon>
        <taxon>Burkholderiales</taxon>
        <taxon>Sphaerotilaceae</taxon>
        <taxon>Pseudaquabacterium</taxon>
    </lineage>
</organism>
<dbReference type="InterPro" id="IPR001041">
    <property type="entry name" value="2Fe-2S_ferredoxin-type"/>
</dbReference>
<dbReference type="InterPro" id="IPR036318">
    <property type="entry name" value="FAD-bd_PCMH-like_sf"/>
</dbReference>
<reference evidence="9 10" key="1">
    <citation type="submission" date="2024-04" db="EMBL/GenBank/DDBJ databases">
        <title>Novel species of the genus Ideonella isolated from streams.</title>
        <authorList>
            <person name="Lu H."/>
        </authorList>
    </citation>
    <scope>NUCLEOTIDE SEQUENCE [LARGE SCALE GENOMIC DNA]</scope>
    <source>
        <strain evidence="9 10">DXS22W</strain>
    </source>
</reference>
<dbReference type="InterPro" id="IPR005107">
    <property type="entry name" value="CO_DH_flav_C"/>
</dbReference>
<dbReference type="SUPFAM" id="SSF56176">
    <property type="entry name" value="FAD-binding/transporter-associated domain-like"/>
    <property type="match status" value="1"/>
</dbReference>
<dbReference type="EMBL" id="JBBUTH010000001">
    <property type="protein sequence ID" value="MEK8049230.1"/>
    <property type="molecule type" value="Genomic_DNA"/>
</dbReference>
<keyword evidence="1" id="KW-0285">Flavoprotein</keyword>
<evidence type="ECO:0000259" key="7">
    <source>
        <dbReference type="PROSITE" id="PS51085"/>
    </source>
</evidence>
<dbReference type="Gene3D" id="3.30.465.10">
    <property type="match status" value="1"/>
</dbReference>
<dbReference type="SUPFAM" id="SSF54292">
    <property type="entry name" value="2Fe-2S ferredoxin-like"/>
    <property type="match status" value="1"/>
</dbReference>
<dbReference type="InterPro" id="IPR006058">
    <property type="entry name" value="2Fe2S_fd_BS"/>
</dbReference>
<dbReference type="InterPro" id="IPR016169">
    <property type="entry name" value="FAD-bd_PCMH_sub2"/>
</dbReference>
<gene>
    <name evidence="9" type="primary">xdhA</name>
    <name evidence="9" type="ORF">AACH10_03165</name>
</gene>
<dbReference type="Pfam" id="PF00111">
    <property type="entry name" value="Fer2"/>
    <property type="match status" value="1"/>
</dbReference>
<dbReference type="InterPro" id="IPR016166">
    <property type="entry name" value="FAD-bd_PCMH"/>
</dbReference>
<dbReference type="InterPro" id="IPR014307">
    <property type="entry name" value="Xanthine_DH_ssu"/>
</dbReference>
<dbReference type="NCBIfam" id="TIGR02963">
    <property type="entry name" value="xanthine_xdhA"/>
    <property type="match status" value="1"/>
</dbReference>
<name>A0ABU9CFZ1_9BURK</name>
<dbReference type="Gene3D" id="3.10.20.30">
    <property type="match status" value="1"/>
</dbReference>
<evidence type="ECO:0000256" key="4">
    <source>
        <dbReference type="ARBA" id="ARBA00023002"/>
    </source>
</evidence>
<dbReference type="InterPro" id="IPR002888">
    <property type="entry name" value="2Fe-2S-bd"/>
</dbReference>